<reference evidence="1 3" key="1">
    <citation type="journal article" date="2012" name="J. Bacteriol.">
        <title>Genome Sequence of n-Alkane-Degrading Hydrocarboniphaga effusa Strain AP103T (ATCC BAA-332T).</title>
        <authorList>
            <person name="Chang H.K."/>
            <person name="Zylstra G.J."/>
            <person name="Chae J.C."/>
        </authorList>
    </citation>
    <scope>NUCLEOTIDE SEQUENCE [LARGE SCALE GENOMIC DNA]</scope>
    <source>
        <strain evidence="1 3">AP103</strain>
    </source>
</reference>
<evidence type="ECO:0000313" key="2">
    <source>
        <dbReference type="EMBL" id="EIT70191.1"/>
    </source>
</evidence>
<dbReference type="Proteomes" id="UP000003704">
    <property type="component" value="Unassembled WGS sequence"/>
</dbReference>
<organism evidence="1 3">
    <name type="scientific">Hydrocarboniphaga effusa AP103</name>
    <dbReference type="NCBI Taxonomy" id="1172194"/>
    <lineage>
        <taxon>Bacteria</taxon>
        <taxon>Pseudomonadati</taxon>
        <taxon>Pseudomonadota</taxon>
        <taxon>Gammaproteobacteria</taxon>
        <taxon>Nevskiales</taxon>
        <taxon>Nevskiaceae</taxon>
        <taxon>Hydrocarboniphaga</taxon>
    </lineage>
</organism>
<evidence type="ECO:0008006" key="4">
    <source>
        <dbReference type="Google" id="ProtNLM"/>
    </source>
</evidence>
<accession>I7ZDS0</accession>
<dbReference type="STRING" id="1172194.WQQ_01410"/>
<protein>
    <recommendedName>
        <fullName evidence="4">Phage protein</fullName>
    </recommendedName>
</protein>
<sequence>MRFFPFGEADEGSNANQVYATWQLISGLPQNQLKGSATLDWFRVQIDVWAAKADEADTAASALRTALEPKGYIVSINADGRDAATRAYRISFDFEFWQKR</sequence>
<dbReference type="AlphaFoldDB" id="I7ZDS0"/>
<gene>
    <name evidence="1" type="ORF">WQQ_01410</name>
    <name evidence="2" type="ORF">WQQ_03280</name>
</gene>
<keyword evidence="3" id="KW-1185">Reference proteome</keyword>
<dbReference type="EMBL" id="AKGD01000001">
    <property type="protein sequence ID" value="EIT70191.1"/>
    <property type="molecule type" value="Genomic_DNA"/>
</dbReference>
<reference evidence="1" key="2">
    <citation type="submission" date="2012-05" db="EMBL/GenBank/DDBJ databases">
        <authorList>
            <person name="Park J.-H."/>
            <person name="Zylstra G.J."/>
            <person name="Chae J.-C."/>
        </authorList>
    </citation>
    <scope>NUCLEOTIDE SEQUENCE</scope>
    <source>
        <strain evidence="1">AP103</strain>
    </source>
</reference>
<dbReference type="EMBL" id="AKGD01000001">
    <property type="protein sequence ID" value="EIT70004.1"/>
    <property type="molecule type" value="Genomic_DNA"/>
</dbReference>
<proteinExistence type="predicted"/>
<comment type="caution">
    <text evidence="1">The sequence shown here is derived from an EMBL/GenBank/DDBJ whole genome shotgun (WGS) entry which is preliminary data.</text>
</comment>
<evidence type="ECO:0000313" key="3">
    <source>
        <dbReference type="Proteomes" id="UP000003704"/>
    </source>
</evidence>
<name>I7ZDS0_9GAMM</name>
<dbReference type="Pfam" id="PF11367">
    <property type="entry name" value="Tail_completion_gp17"/>
    <property type="match status" value="1"/>
</dbReference>
<dbReference type="InterPro" id="IPR021508">
    <property type="entry name" value="Gp17-like"/>
</dbReference>
<evidence type="ECO:0000313" key="1">
    <source>
        <dbReference type="EMBL" id="EIT70004.1"/>
    </source>
</evidence>